<dbReference type="EMBL" id="MHLC01000003">
    <property type="protein sequence ID" value="OGZ01809.1"/>
    <property type="molecule type" value="Genomic_DNA"/>
</dbReference>
<dbReference type="Pfam" id="PF13366">
    <property type="entry name" value="PDDEXK_3"/>
    <property type="match status" value="1"/>
</dbReference>
<protein>
    <recommendedName>
        <fullName evidence="3">GxxExxY protein</fullName>
    </recommendedName>
</protein>
<dbReference type="STRING" id="1798652.A3A43_02130"/>
<dbReference type="Proteomes" id="UP000178495">
    <property type="component" value="Unassembled WGS sequence"/>
</dbReference>
<gene>
    <name evidence="1" type="ORF">A3A43_02130</name>
</gene>
<dbReference type="InterPro" id="IPR026350">
    <property type="entry name" value="GxxExxY"/>
</dbReference>
<dbReference type="NCBIfam" id="TIGR04256">
    <property type="entry name" value="GxxExxY"/>
    <property type="match status" value="1"/>
</dbReference>
<reference evidence="1 2" key="1">
    <citation type="journal article" date="2016" name="Nat. Commun.">
        <title>Thousands of microbial genomes shed light on interconnected biogeochemical processes in an aquifer system.</title>
        <authorList>
            <person name="Anantharaman K."/>
            <person name="Brown C.T."/>
            <person name="Hug L.A."/>
            <person name="Sharon I."/>
            <person name="Castelle C.J."/>
            <person name="Probst A.J."/>
            <person name="Thomas B.C."/>
            <person name="Singh A."/>
            <person name="Wilkins M.J."/>
            <person name="Karaoz U."/>
            <person name="Brodie E.L."/>
            <person name="Williams K.H."/>
            <person name="Hubbard S.S."/>
            <person name="Banfield J.F."/>
        </authorList>
    </citation>
    <scope>NUCLEOTIDE SEQUENCE [LARGE SCALE GENOMIC DNA]</scope>
</reference>
<proteinExistence type="predicted"/>
<comment type="caution">
    <text evidence="1">The sequence shown here is derived from an EMBL/GenBank/DDBJ whole genome shotgun (WGS) entry which is preliminary data.</text>
</comment>
<evidence type="ECO:0008006" key="3">
    <source>
        <dbReference type="Google" id="ProtNLM"/>
    </source>
</evidence>
<evidence type="ECO:0000313" key="2">
    <source>
        <dbReference type="Proteomes" id="UP000178495"/>
    </source>
</evidence>
<dbReference type="AlphaFoldDB" id="A0A1G2CKD0"/>
<name>A0A1G2CKD0_9BACT</name>
<organism evidence="1 2">
    <name type="scientific">Candidatus Liptonbacteria bacterium RIFCSPLOWO2_01_FULL_56_20</name>
    <dbReference type="NCBI Taxonomy" id="1798652"/>
    <lineage>
        <taxon>Bacteria</taxon>
        <taxon>Candidatus Liptoniibacteriota</taxon>
    </lineage>
</organism>
<sequence length="127" mass="14810">MANLVEKDLSYKVVGILFGVYNGLGGGYQEKYYQRAIARELRRQGIEFKEQLVMPLEFGGQPIGRYFLDFLIEDRMVLEVKATSRFYFRDVKQVLAYLKRANIELGVLANFSRNNLQLKRVLRGHSR</sequence>
<evidence type="ECO:0000313" key="1">
    <source>
        <dbReference type="EMBL" id="OGZ01809.1"/>
    </source>
</evidence>
<accession>A0A1G2CKD0</accession>